<dbReference type="SUPFAM" id="SSF48452">
    <property type="entry name" value="TPR-like"/>
    <property type="match status" value="1"/>
</dbReference>
<dbReference type="Gene3D" id="1.25.40.10">
    <property type="entry name" value="Tetratricopeptide repeat domain"/>
    <property type="match status" value="1"/>
</dbReference>
<dbReference type="AlphaFoldDB" id="C1MY98"/>
<sequence>MASRPIVRRPDGLVDLTPDPPLDVPTHLLPATTANRWKIAAALTVTNFSVKKAKDKGDALRDAMLAAAGAAGPDAIARAGEGGKENRNENQENRQKNVSAPPPFGYEDHETREAAVAAHAAVLTRDASRAMRERKYVKAEVFLRQLLDIAWREAAFEEEEEAEAAAREKEEAARRRKKNKAAAAAAAAAASGRPSTARASNEEEEEEDADADEEIVDPPAAAPVLYRLAQAVGKQRGRRKEEAALLLRALRSIEAASGSDAAAADATAIARGDANAVDAADAEMQMRYRVLCALHASHASNDVDDGGLARAYAERALYVAARAKGPWHPQTADAHYRVASARVRAGCYAEAERSLSRALAIRVRTDGERHRETGRTHKRMGNFARAARFDDAWRRCARGDPATTTSGLPRGGVRGGGGSSMRSGVADAVRANARRAREAHVEERRNVAARETAAGAARYHDEEDEEAYRASRSRFRGGEGEDDRDDRDYCRSSSSVASPSYSDASGADPLLGTWGGNLQSFSPAAADGGDGGPGRATRRPGGVPALDFSSLPGPDFSDDEDDRGGGGGNRK</sequence>
<feature type="compositionally biased region" description="Low complexity" evidence="1">
    <location>
        <begin position="181"/>
        <end position="190"/>
    </location>
</feature>
<dbReference type="RefSeq" id="XP_003060538.1">
    <property type="nucleotide sequence ID" value="XM_003060492.1"/>
</dbReference>
<dbReference type="KEGG" id="mpp:MICPUCDRAFT_40772"/>
<dbReference type="InterPro" id="IPR011990">
    <property type="entry name" value="TPR-like_helical_dom_sf"/>
</dbReference>
<evidence type="ECO:0000313" key="3">
    <source>
        <dbReference type="Proteomes" id="UP000001876"/>
    </source>
</evidence>
<feature type="compositionally biased region" description="Basic and acidic residues" evidence="1">
    <location>
        <begin position="435"/>
        <end position="448"/>
    </location>
</feature>
<dbReference type="EMBL" id="GG663742">
    <property type="protein sequence ID" value="EEH55307.1"/>
    <property type="molecule type" value="Genomic_DNA"/>
</dbReference>
<proteinExistence type="predicted"/>
<dbReference type="Proteomes" id="UP000001876">
    <property type="component" value="Unassembled WGS sequence"/>
</dbReference>
<gene>
    <name evidence="2" type="ORF">MICPUCDRAFT_40772</name>
</gene>
<name>C1MY98_MICPC</name>
<reference evidence="2 3" key="1">
    <citation type="journal article" date="2009" name="Science">
        <title>Green evolution and dynamic adaptations revealed by genomes of the marine picoeukaryotes Micromonas.</title>
        <authorList>
            <person name="Worden A.Z."/>
            <person name="Lee J.H."/>
            <person name="Mock T."/>
            <person name="Rouze P."/>
            <person name="Simmons M.P."/>
            <person name="Aerts A.L."/>
            <person name="Allen A.E."/>
            <person name="Cuvelier M.L."/>
            <person name="Derelle E."/>
            <person name="Everett M.V."/>
            <person name="Foulon E."/>
            <person name="Grimwood J."/>
            <person name="Gundlach H."/>
            <person name="Henrissat B."/>
            <person name="Napoli C."/>
            <person name="McDonald S.M."/>
            <person name="Parker M.S."/>
            <person name="Rombauts S."/>
            <person name="Salamov A."/>
            <person name="Von Dassow P."/>
            <person name="Badger J.H."/>
            <person name="Coutinho P.M."/>
            <person name="Demir E."/>
            <person name="Dubchak I."/>
            <person name="Gentemann C."/>
            <person name="Eikrem W."/>
            <person name="Gready J.E."/>
            <person name="John U."/>
            <person name="Lanier W."/>
            <person name="Lindquist E.A."/>
            <person name="Lucas S."/>
            <person name="Mayer K.F."/>
            <person name="Moreau H."/>
            <person name="Not F."/>
            <person name="Otillar R."/>
            <person name="Panaud O."/>
            <person name="Pangilinan J."/>
            <person name="Paulsen I."/>
            <person name="Piegu B."/>
            <person name="Poliakov A."/>
            <person name="Robbens S."/>
            <person name="Schmutz J."/>
            <person name="Toulza E."/>
            <person name="Wyss T."/>
            <person name="Zelensky A."/>
            <person name="Zhou K."/>
            <person name="Armbrust E.V."/>
            <person name="Bhattacharya D."/>
            <person name="Goodenough U.W."/>
            <person name="Van de Peer Y."/>
            <person name="Grigoriev I.V."/>
        </authorList>
    </citation>
    <scope>NUCLEOTIDE SEQUENCE [LARGE SCALE GENOMIC DNA]</scope>
    <source>
        <strain evidence="2 3">CCMP1545</strain>
    </source>
</reference>
<feature type="compositionally biased region" description="Acidic residues" evidence="1">
    <location>
        <begin position="202"/>
        <end position="216"/>
    </location>
</feature>
<organism evidence="3">
    <name type="scientific">Micromonas pusilla (strain CCMP1545)</name>
    <name type="common">Picoplanktonic green alga</name>
    <dbReference type="NCBI Taxonomy" id="564608"/>
    <lineage>
        <taxon>Eukaryota</taxon>
        <taxon>Viridiplantae</taxon>
        <taxon>Chlorophyta</taxon>
        <taxon>Mamiellophyceae</taxon>
        <taxon>Mamiellales</taxon>
        <taxon>Mamiellaceae</taxon>
        <taxon>Micromonas</taxon>
    </lineage>
</organism>
<feature type="compositionally biased region" description="Low complexity" evidence="1">
    <location>
        <begin position="420"/>
        <end position="431"/>
    </location>
</feature>
<feature type="region of interest" description="Disordered" evidence="1">
    <location>
        <begin position="167"/>
        <end position="216"/>
    </location>
</feature>
<feature type="compositionally biased region" description="Low complexity" evidence="1">
    <location>
        <begin position="491"/>
        <end position="505"/>
    </location>
</feature>
<evidence type="ECO:0000313" key="2">
    <source>
        <dbReference type="EMBL" id="EEH55307.1"/>
    </source>
</evidence>
<feature type="compositionally biased region" description="Gly residues" evidence="1">
    <location>
        <begin position="409"/>
        <end position="419"/>
    </location>
</feature>
<accession>C1MY98</accession>
<protein>
    <submittedName>
        <fullName evidence="2">Predicted protein</fullName>
    </submittedName>
</protein>
<dbReference type="GeneID" id="9685704"/>
<keyword evidence="3" id="KW-1185">Reference proteome</keyword>
<dbReference type="OMA" id="CAPRARQ"/>
<feature type="region of interest" description="Disordered" evidence="1">
    <location>
        <begin position="76"/>
        <end position="102"/>
    </location>
</feature>
<feature type="compositionally biased region" description="Basic and acidic residues" evidence="1">
    <location>
        <begin position="81"/>
        <end position="95"/>
    </location>
</feature>
<evidence type="ECO:0000256" key="1">
    <source>
        <dbReference type="SAM" id="MobiDB-lite"/>
    </source>
</evidence>
<feature type="region of interest" description="Disordered" evidence="1">
    <location>
        <begin position="399"/>
        <end position="571"/>
    </location>
</feature>